<dbReference type="WBParaSite" id="ES5_v2.g7214.t1">
    <property type="protein sequence ID" value="ES5_v2.g7214.t1"/>
    <property type="gene ID" value="ES5_v2.g7214"/>
</dbReference>
<protein>
    <submittedName>
        <fullName evidence="2">BED-type domain-containing protein</fullName>
    </submittedName>
</protein>
<reference evidence="2" key="1">
    <citation type="submission" date="2022-11" db="UniProtKB">
        <authorList>
            <consortium name="WormBaseParasite"/>
        </authorList>
    </citation>
    <scope>IDENTIFICATION</scope>
</reference>
<proteinExistence type="predicted"/>
<organism evidence="1 2">
    <name type="scientific">Panagrolaimus sp. ES5</name>
    <dbReference type="NCBI Taxonomy" id="591445"/>
    <lineage>
        <taxon>Eukaryota</taxon>
        <taxon>Metazoa</taxon>
        <taxon>Ecdysozoa</taxon>
        <taxon>Nematoda</taxon>
        <taxon>Chromadorea</taxon>
        <taxon>Rhabditida</taxon>
        <taxon>Tylenchina</taxon>
        <taxon>Panagrolaimomorpha</taxon>
        <taxon>Panagrolaimoidea</taxon>
        <taxon>Panagrolaimidae</taxon>
        <taxon>Panagrolaimus</taxon>
    </lineage>
</organism>
<evidence type="ECO:0000313" key="2">
    <source>
        <dbReference type="WBParaSite" id="ES5_v2.g7214.t1"/>
    </source>
</evidence>
<sequence length="247" mass="28163">MNASSSHQIFTPRYRNGNPIWKFFHIDDPQCSYAMCYECGKDFCRGFVSKNTTNLRTHLKQKHPQLHLQLLELCEEQRNLPPPPPSVVDFDDHPDVADTVSEYDDVEDNNGDDFFDASEDYIDEPADGRIVEQVENISCALVLYKPPIALFDAESFISNNFSTSDEHFTSSPSNSNSNDHHQHSQQQQQEDASNSPKPDVTMSEEELRKRLLIAQIEREKAQAKREISASGYFQACTAAIHSRFSDE</sequence>
<dbReference type="Proteomes" id="UP000887579">
    <property type="component" value="Unplaced"/>
</dbReference>
<evidence type="ECO:0000313" key="1">
    <source>
        <dbReference type="Proteomes" id="UP000887579"/>
    </source>
</evidence>
<name>A0AC34GRB2_9BILA</name>
<accession>A0AC34GRB2</accession>